<feature type="region of interest" description="Disordered" evidence="1">
    <location>
        <begin position="129"/>
        <end position="172"/>
    </location>
</feature>
<feature type="compositionally biased region" description="Low complexity" evidence="1">
    <location>
        <begin position="67"/>
        <end position="84"/>
    </location>
</feature>
<evidence type="ECO:0000313" key="2">
    <source>
        <dbReference type="EMBL" id="KAJ3989143.1"/>
    </source>
</evidence>
<dbReference type="Proteomes" id="UP001163850">
    <property type="component" value="Unassembled WGS sequence"/>
</dbReference>
<evidence type="ECO:0000313" key="3">
    <source>
        <dbReference type="Proteomes" id="UP001163850"/>
    </source>
</evidence>
<name>A0AA38Q895_9AGAR</name>
<feature type="compositionally biased region" description="Polar residues" evidence="1">
    <location>
        <begin position="91"/>
        <end position="114"/>
    </location>
</feature>
<sequence length="172" mass="19122">MTQGIEYSTTLATQHSQDLPFHSHVDTSTRSTSPRRVTARMSATRTISAQTQNPKVDDLISHLPVHTSPLSTSTNSPSSASRPSQGHRAPPSSTNRIVYEQTPRSTGRPASSRSVSMNITNELPRHCVVSPEPHQLNVGSETGSRESTRTRRPVQQHHQVDEQYHKWKRTLA</sequence>
<dbReference type="EMBL" id="MU801901">
    <property type="protein sequence ID" value="KAJ3989143.1"/>
    <property type="molecule type" value="Genomic_DNA"/>
</dbReference>
<feature type="compositionally biased region" description="Polar residues" evidence="1">
    <location>
        <begin position="41"/>
        <end position="54"/>
    </location>
</feature>
<dbReference type="AlphaFoldDB" id="A0AA38Q895"/>
<evidence type="ECO:0000256" key="1">
    <source>
        <dbReference type="SAM" id="MobiDB-lite"/>
    </source>
</evidence>
<organism evidence="2 3">
    <name type="scientific">Lentinula detonsa</name>
    <dbReference type="NCBI Taxonomy" id="2804962"/>
    <lineage>
        <taxon>Eukaryota</taxon>
        <taxon>Fungi</taxon>
        <taxon>Dikarya</taxon>
        <taxon>Basidiomycota</taxon>
        <taxon>Agaricomycotina</taxon>
        <taxon>Agaricomycetes</taxon>
        <taxon>Agaricomycetidae</taxon>
        <taxon>Agaricales</taxon>
        <taxon>Marasmiineae</taxon>
        <taxon>Omphalotaceae</taxon>
        <taxon>Lentinula</taxon>
    </lineage>
</organism>
<protein>
    <submittedName>
        <fullName evidence="2">Uncharacterized protein</fullName>
    </submittedName>
</protein>
<feature type="region of interest" description="Disordered" evidence="1">
    <location>
        <begin position="1"/>
        <end position="114"/>
    </location>
</feature>
<gene>
    <name evidence="2" type="ORF">F5890DRAFT_1488165</name>
</gene>
<accession>A0AA38Q895</accession>
<reference evidence="2" key="1">
    <citation type="submission" date="2022-08" db="EMBL/GenBank/DDBJ databases">
        <authorList>
            <consortium name="DOE Joint Genome Institute"/>
            <person name="Min B."/>
            <person name="Riley R."/>
            <person name="Sierra-Patev S."/>
            <person name="Naranjo-Ortiz M."/>
            <person name="Looney B."/>
            <person name="Konkel Z."/>
            <person name="Slot J.C."/>
            <person name="Sakamoto Y."/>
            <person name="Steenwyk J.L."/>
            <person name="Rokas A."/>
            <person name="Carro J."/>
            <person name="Camarero S."/>
            <person name="Ferreira P."/>
            <person name="Molpeceres G."/>
            <person name="Ruiz-Duenas F.J."/>
            <person name="Serrano A."/>
            <person name="Henrissat B."/>
            <person name="Drula E."/>
            <person name="Hughes K.W."/>
            <person name="Mata J.L."/>
            <person name="Ishikawa N.K."/>
            <person name="Vargas-Isla R."/>
            <person name="Ushijima S."/>
            <person name="Smith C.A."/>
            <person name="Ahrendt S."/>
            <person name="Andreopoulos W."/>
            <person name="He G."/>
            <person name="Labutti K."/>
            <person name="Lipzen A."/>
            <person name="Ng V."/>
            <person name="Sandor L."/>
            <person name="Barry K."/>
            <person name="Martinez A.T."/>
            <person name="Xiao Y."/>
            <person name="Gibbons J.G."/>
            <person name="Terashima K."/>
            <person name="Hibbett D.S."/>
            <person name="Grigoriev I.V."/>
        </authorList>
    </citation>
    <scope>NUCLEOTIDE SEQUENCE</scope>
    <source>
        <strain evidence="2">TFB7829</strain>
    </source>
</reference>
<comment type="caution">
    <text evidence="2">The sequence shown here is derived from an EMBL/GenBank/DDBJ whole genome shotgun (WGS) entry which is preliminary data.</text>
</comment>
<proteinExistence type="predicted"/>
<feature type="compositionally biased region" description="Polar residues" evidence="1">
    <location>
        <begin position="1"/>
        <end position="17"/>
    </location>
</feature>